<dbReference type="AlphaFoldDB" id="A0AAW1J798"/>
<evidence type="ECO:0000256" key="1">
    <source>
        <dbReference type="ARBA" id="ARBA00004286"/>
    </source>
</evidence>
<dbReference type="PANTHER" id="PTHR45660:SF46">
    <property type="entry name" value="HISTONE-LYSINE N-METHYLTRANSFERASE, H3 LYSINE-9 SPECIFIC SUVH6"/>
    <property type="match status" value="1"/>
</dbReference>
<gene>
    <name evidence="5" type="ORF">RND81_08G134300</name>
</gene>
<feature type="domain" description="YDG" evidence="4">
    <location>
        <begin position="103"/>
        <end position="192"/>
    </location>
</feature>
<dbReference type="GO" id="GO:0042054">
    <property type="term" value="F:histone methyltransferase activity"/>
    <property type="evidence" value="ECO:0007669"/>
    <property type="project" value="TreeGrafter"/>
</dbReference>
<dbReference type="GO" id="GO:0003690">
    <property type="term" value="F:double-stranded DNA binding"/>
    <property type="evidence" value="ECO:0007669"/>
    <property type="project" value="TreeGrafter"/>
</dbReference>
<dbReference type="Gene3D" id="2.30.280.10">
    <property type="entry name" value="SRA-YDG"/>
    <property type="match status" value="1"/>
</dbReference>
<dbReference type="SMART" id="SM00466">
    <property type="entry name" value="SRA"/>
    <property type="match status" value="1"/>
</dbReference>
<dbReference type="GO" id="GO:0005634">
    <property type="term" value="C:nucleus"/>
    <property type="evidence" value="ECO:0007669"/>
    <property type="project" value="UniProtKB-SubCell"/>
</dbReference>
<dbReference type="PROSITE" id="PS51015">
    <property type="entry name" value="YDG"/>
    <property type="match status" value="1"/>
</dbReference>
<accession>A0AAW1J798</accession>
<protein>
    <recommendedName>
        <fullName evidence="4">YDG domain-containing protein</fullName>
    </recommendedName>
</protein>
<dbReference type="InterPro" id="IPR003105">
    <property type="entry name" value="SRA_YDG"/>
</dbReference>
<dbReference type="InterPro" id="IPR051357">
    <property type="entry name" value="H3K9_HMTase_SUVAR3-9"/>
</dbReference>
<dbReference type="GO" id="GO:0005694">
    <property type="term" value="C:chromosome"/>
    <property type="evidence" value="ECO:0007669"/>
    <property type="project" value="UniProtKB-SubCell"/>
</dbReference>
<name>A0AAW1J798_SAPOF</name>
<evidence type="ECO:0000256" key="2">
    <source>
        <dbReference type="ARBA" id="ARBA00023242"/>
    </source>
</evidence>
<dbReference type="InterPro" id="IPR015947">
    <property type="entry name" value="PUA-like_sf"/>
</dbReference>
<dbReference type="Proteomes" id="UP001443914">
    <property type="component" value="Unassembled WGS sequence"/>
</dbReference>
<organism evidence="5 6">
    <name type="scientific">Saponaria officinalis</name>
    <name type="common">Common soapwort</name>
    <name type="synonym">Lychnis saponaria</name>
    <dbReference type="NCBI Taxonomy" id="3572"/>
    <lineage>
        <taxon>Eukaryota</taxon>
        <taxon>Viridiplantae</taxon>
        <taxon>Streptophyta</taxon>
        <taxon>Embryophyta</taxon>
        <taxon>Tracheophyta</taxon>
        <taxon>Spermatophyta</taxon>
        <taxon>Magnoliopsida</taxon>
        <taxon>eudicotyledons</taxon>
        <taxon>Gunneridae</taxon>
        <taxon>Pentapetalae</taxon>
        <taxon>Caryophyllales</taxon>
        <taxon>Caryophyllaceae</taxon>
        <taxon>Caryophylleae</taxon>
        <taxon>Saponaria</taxon>
    </lineage>
</organism>
<evidence type="ECO:0000313" key="5">
    <source>
        <dbReference type="EMBL" id="KAK9698832.1"/>
    </source>
</evidence>
<evidence type="ECO:0000259" key="4">
    <source>
        <dbReference type="PROSITE" id="PS51015"/>
    </source>
</evidence>
<proteinExistence type="predicted"/>
<keyword evidence="6" id="KW-1185">Reference proteome</keyword>
<reference evidence="5" key="1">
    <citation type="submission" date="2024-03" db="EMBL/GenBank/DDBJ databases">
        <title>WGS assembly of Saponaria officinalis var. Norfolk2.</title>
        <authorList>
            <person name="Jenkins J."/>
            <person name="Shu S."/>
            <person name="Grimwood J."/>
            <person name="Barry K."/>
            <person name="Goodstein D."/>
            <person name="Schmutz J."/>
            <person name="Leebens-Mack J."/>
            <person name="Osbourn A."/>
        </authorList>
    </citation>
    <scope>NUCLEOTIDE SEQUENCE [LARGE SCALE GENOMIC DNA]</scope>
    <source>
        <strain evidence="5">JIC</strain>
    </source>
</reference>
<evidence type="ECO:0000256" key="3">
    <source>
        <dbReference type="PROSITE-ProRule" id="PRU00358"/>
    </source>
</evidence>
<sequence length="192" mass="21419">MKSPNLDTNLPENYTWWRKVSASKSKHTSNVKIKKNPLPKTTNFVDNNGGKLIEAKTCNVQSKCEELCRISLKERETNRIDFKAMKELRKNGKIPKKSEGVLGSIPGVEIGDTFNYRVELMILGLHGRNQHGINYINKGGQLLETCIVATKGYPNKTGGHDDEGEVLTYIGEGGMYGVSEDQKMEGKSCIEK</sequence>
<keyword evidence="2 3" id="KW-0539">Nucleus</keyword>
<dbReference type="Pfam" id="PF02182">
    <property type="entry name" value="SAD_SRA"/>
    <property type="match status" value="1"/>
</dbReference>
<dbReference type="EMBL" id="JBDFQZ010000008">
    <property type="protein sequence ID" value="KAK9698832.1"/>
    <property type="molecule type" value="Genomic_DNA"/>
</dbReference>
<dbReference type="SUPFAM" id="SSF88697">
    <property type="entry name" value="PUA domain-like"/>
    <property type="match status" value="1"/>
</dbReference>
<comment type="subcellular location">
    <subcellularLocation>
        <location evidence="1">Chromosome</location>
    </subcellularLocation>
    <subcellularLocation>
        <location evidence="3">Nucleus</location>
    </subcellularLocation>
</comment>
<dbReference type="PANTHER" id="PTHR45660">
    <property type="entry name" value="HISTONE-LYSINE N-METHYLTRANSFERASE SETMAR"/>
    <property type="match status" value="1"/>
</dbReference>
<evidence type="ECO:0000313" key="6">
    <source>
        <dbReference type="Proteomes" id="UP001443914"/>
    </source>
</evidence>
<dbReference type="InterPro" id="IPR036987">
    <property type="entry name" value="SRA-YDG_sf"/>
</dbReference>
<comment type="caution">
    <text evidence="5">The sequence shown here is derived from an EMBL/GenBank/DDBJ whole genome shotgun (WGS) entry which is preliminary data.</text>
</comment>